<dbReference type="SUPFAM" id="SSF53383">
    <property type="entry name" value="PLP-dependent transferases"/>
    <property type="match status" value="1"/>
</dbReference>
<reference evidence="3 4" key="1">
    <citation type="submission" date="2012-05" db="EMBL/GenBank/DDBJ databases">
        <title>Recombination and specialization in a pathogen metapopulation.</title>
        <authorList>
            <person name="Gardiner A."/>
            <person name="Kemen E."/>
            <person name="Schultz-Larsen T."/>
            <person name="MacLean D."/>
            <person name="Van Oosterhout C."/>
            <person name="Jones J.D.G."/>
        </authorList>
    </citation>
    <scope>NUCLEOTIDE SEQUENCE [LARGE SCALE GENOMIC DNA]</scope>
    <source>
        <strain evidence="3 4">Ac Nc2</strain>
    </source>
</reference>
<dbReference type="InterPro" id="IPR015424">
    <property type="entry name" value="PyrdxlP-dep_Trfase"/>
</dbReference>
<dbReference type="InterPro" id="IPR000192">
    <property type="entry name" value="Aminotrans_V_dom"/>
</dbReference>
<dbReference type="Pfam" id="PF00266">
    <property type="entry name" value="Aminotran_5"/>
    <property type="match status" value="1"/>
</dbReference>
<dbReference type="InParanoid" id="A0A024GB15"/>
<comment type="caution">
    <text evidence="3">The sequence shown here is derived from an EMBL/GenBank/DDBJ whole genome shotgun (WGS) entry which is preliminary data.</text>
</comment>
<dbReference type="EMBL" id="CAIX01000058">
    <property type="protein sequence ID" value="CCI43933.1"/>
    <property type="molecule type" value="Genomic_DNA"/>
</dbReference>
<feature type="domain" description="Aminotransferase class V" evidence="2">
    <location>
        <begin position="58"/>
        <end position="439"/>
    </location>
</feature>
<protein>
    <recommendedName>
        <fullName evidence="2">Aminotransferase class V domain-containing protein</fullName>
    </recommendedName>
</protein>
<proteinExistence type="predicted"/>
<name>A0A024GB15_9STRA</name>
<gene>
    <name evidence="3" type="ORF">BN9_047170</name>
</gene>
<feature type="compositionally biased region" description="Basic and acidic residues" evidence="1">
    <location>
        <begin position="273"/>
        <end position="283"/>
    </location>
</feature>
<dbReference type="PANTHER" id="PTHR43686">
    <property type="entry name" value="SULFURTRANSFERASE-RELATED"/>
    <property type="match status" value="1"/>
</dbReference>
<dbReference type="InterPro" id="IPR015421">
    <property type="entry name" value="PyrdxlP-dep_Trfase_major"/>
</dbReference>
<evidence type="ECO:0000313" key="3">
    <source>
        <dbReference type="EMBL" id="CCI43933.1"/>
    </source>
</evidence>
<keyword evidence="4" id="KW-1185">Reference proteome</keyword>
<dbReference type="InterPro" id="IPR015422">
    <property type="entry name" value="PyrdxlP-dep_Trfase_small"/>
</dbReference>
<dbReference type="Proteomes" id="UP000053237">
    <property type="component" value="Unassembled WGS sequence"/>
</dbReference>
<dbReference type="STRING" id="65357.A0A024GB15"/>
<evidence type="ECO:0000259" key="2">
    <source>
        <dbReference type="Pfam" id="PF00266"/>
    </source>
</evidence>
<dbReference type="Gene3D" id="3.40.640.10">
    <property type="entry name" value="Type I PLP-dependent aspartate aminotransferase-like (Major domain)"/>
    <property type="match status" value="1"/>
</dbReference>
<dbReference type="Gene3D" id="3.90.1150.10">
    <property type="entry name" value="Aspartate Aminotransferase, domain 1"/>
    <property type="match status" value="1"/>
</dbReference>
<dbReference type="OrthoDB" id="420046at2759"/>
<sequence length="619" mass="69184">MIHAYITSEIVGRNLLFETPFGPKHLLYADYTASGRCLGSVENVIRENVLPVLSEQQSSYQPSRQSKKLEHDARKMIAEAVNADIYSENAQDELHFTGPGATSAIIHLVGMLRMGVPSKKSRRQSSARPIVFIGPFEHHSNILPWRESSAELVYIPHDKTGRVDSIALRHELLNHASKPLKIGVFSVASNVTGVLTDVDSITALLHEFGALAFWDYATAAPYTIIDMNPVSTCGADVSKDAIYFSGHKFVGGPGSPGVLVVKKKLLHRSTEKNGPKMLKDRSQQHWIPQDETSDGPCSAIGVIRLSLAFRIKQKIGHERIMELEEAIVKQVRSSLSKHKKIVVLGSKIAPQLPIFSFLIRCGNLFLHFNFVCALLNDLFGIQTRGGCACAGPHASKLLGVNKHDLQMFLVALEHGCIILKPGFTRFCIPYFMTPEEIDYILKAIHFIADQGWKFMPQYDFCIRTGDWSHKSIKLANDRYTHLTHFNPLVPVQRSEPEDALNQSLASVLASREKNFILAEHLASESLEAARGAGPSDCEKISGEFFISRWFVYPDEAIQFGILRDQGNKVEPLIGPIRPIRYLAEIQKAYGDGNGNDHQRYGANAVLIDRWRHWVARFHH</sequence>
<dbReference type="PANTHER" id="PTHR43686:SF1">
    <property type="entry name" value="AMINOTRAN_5 DOMAIN-CONTAINING PROTEIN"/>
    <property type="match status" value="1"/>
</dbReference>
<feature type="region of interest" description="Disordered" evidence="1">
    <location>
        <begin position="273"/>
        <end position="292"/>
    </location>
</feature>
<dbReference type="AlphaFoldDB" id="A0A024GB15"/>
<organism evidence="3 4">
    <name type="scientific">Albugo candida</name>
    <dbReference type="NCBI Taxonomy" id="65357"/>
    <lineage>
        <taxon>Eukaryota</taxon>
        <taxon>Sar</taxon>
        <taxon>Stramenopiles</taxon>
        <taxon>Oomycota</taxon>
        <taxon>Peronosporomycetes</taxon>
        <taxon>Albuginales</taxon>
        <taxon>Albuginaceae</taxon>
        <taxon>Albugo</taxon>
    </lineage>
</organism>
<evidence type="ECO:0000256" key="1">
    <source>
        <dbReference type="SAM" id="MobiDB-lite"/>
    </source>
</evidence>
<accession>A0A024GB15</accession>
<evidence type="ECO:0000313" key="4">
    <source>
        <dbReference type="Proteomes" id="UP000053237"/>
    </source>
</evidence>